<evidence type="ECO:0000256" key="3">
    <source>
        <dbReference type="ARBA" id="ARBA00022884"/>
    </source>
</evidence>
<feature type="domain" description="Small ribosomal subunit protein uS4 N-terminal" evidence="9">
    <location>
        <begin position="3"/>
        <end position="97"/>
    </location>
</feature>
<proteinExistence type="inferred from homology"/>
<dbReference type="GO" id="GO:0003735">
    <property type="term" value="F:structural constituent of ribosome"/>
    <property type="evidence" value="ECO:0007669"/>
    <property type="project" value="InterPro"/>
</dbReference>
<dbReference type="InterPro" id="IPR022801">
    <property type="entry name" value="Ribosomal_uS4"/>
</dbReference>
<dbReference type="EMBL" id="RYZH01000040">
    <property type="protein sequence ID" value="RUL85393.1"/>
    <property type="molecule type" value="Genomic_DNA"/>
</dbReference>
<dbReference type="InterPro" id="IPR002942">
    <property type="entry name" value="S4_RNA-bd"/>
</dbReference>
<dbReference type="Gene3D" id="1.10.1050.10">
    <property type="entry name" value="Ribosomal Protein S4 Delta 41, Chain A, domain 1"/>
    <property type="match status" value="1"/>
</dbReference>
<dbReference type="GO" id="GO:0019843">
    <property type="term" value="F:rRNA binding"/>
    <property type="evidence" value="ECO:0007669"/>
    <property type="project" value="UniProtKB-UniRule"/>
</dbReference>
<dbReference type="FunFam" id="1.10.1050.10:FF:000001">
    <property type="entry name" value="30S ribosomal protein S4"/>
    <property type="match status" value="1"/>
</dbReference>
<dbReference type="NCBIfam" id="TIGR01017">
    <property type="entry name" value="rpsD_bact"/>
    <property type="match status" value="1"/>
</dbReference>
<dbReference type="HAMAP" id="MF_01306_B">
    <property type="entry name" value="Ribosomal_uS4_B"/>
    <property type="match status" value="1"/>
</dbReference>
<comment type="function">
    <text evidence="7">With S5 and S12 plays an important role in translational accuracy.</text>
</comment>
<keyword evidence="4 7" id="KW-0689">Ribosomal protein</keyword>
<keyword evidence="5 7" id="KW-0687">Ribonucleoprotein</keyword>
<reference evidence="10 11" key="1">
    <citation type="submission" date="2018-12" db="EMBL/GenBank/DDBJ databases">
        <authorList>
            <person name="Toschakov S.V."/>
        </authorList>
    </citation>
    <scope>NUCLEOTIDE SEQUENCE [LARGE SCALE GENOMIC DNA]</scope>
    <source>
        <strain evidence="10 11">GM2012</strain>
    </source>
</reference>
<keyword evidence="2 7" id="KW-0699">rRNA-binding</keyword>
<feature type="domain" description="RNA-binding S4" evidence="8">
    <location>
        <begin position="98"/>
        <end position="162"/>
    </location>
</feature>
<dbReference type="GO" id="GO:0042274">
    <property type="term" value="P:ribosomal small subunit biogenesis"/>
    <property type="evidence" value="ECO:0007669"/>
    <property type="project" value="TreeGrafter"/>
</dbReference>
<dbReference type="FunFam" id="3.10.290.10:FF:000001">
    <property type="entry name" value="30S ribosomal protein S4"/>
    <property type="match status" value="1"/>
</dbReference>
<evidence type="ECO:0000256" key="1">
    <source>
        <dbReference type="ARBA" id="ARBA00007465"/>
    </source>
</evidence>
<dbReference type="SUPFAM" id="SSF55174">
    <property type="entry name" value="Alpha-L RNA-binding motif"/>
    <property type="match status" value="1"/>
</dbReference>
<keyword evidence="3 7" id="KW-0694">RNA-binding</keyword>
<evidence type="ECO:0000313" key="11">
    <source>
        <dbReference type="Proteomes" id="UP000280296"/>
    </source>
</evidence>
<reference evidence="10 11" key="2">
    <citation type="submission" date="2019-01" db="EMBL/GenBank/DDBJ databases">
        <title>Tautonia sociabilis, a novel thermotolerant planctomycete of Isosphaeraceae family, isolated from a 4000 m deep subterranean habitat.</title>
        <authorList>
            <person name="Kovaleva O.L."/>
            <person name="Elcheninov A.G."/>
            <person name="Van Heerden E."/>
            <person name="Toshchakov S.V."/>
            <person name="Novikov A."/>
            <person name="Bonch-Osmolovskaya E.A."/>
            <person name="Kublanov I.V."/>
        </authorList>
    </citation>
    <scope>NUCLEOTIDE SEQUENCE [LARGE SCALE GENOMIC DNA]</scope>
    <source>
        <strain evidence="10 11">GM2012</strain>
    </source>
</reference>
<evidence type="ECO:0000256" key="6">
    <source>
        <dbReference type="ARBA" id="ARBA00035254"/>
    </source>
</evidence>
<evidence type="ECO:0000256" key="2">
    <source>
        <dbReference type="ARBA" id="ARBA00022730"/>
    </source>
</evidence>
<dbReference type="Pfam" id="PF01479">
    <property type="entry name" value="S4"/>
    <property type="match status" value="1"/>
</dbReference>
<comment type="caution">
    <text evidence="10">The sequence shown here is derived from an EMBL/GenBank/DDBJ whole genome shotgun (WGS) entry which is preliminary data.</text>
</comment>
<evidence type="ECO:0000313" key="10">
    <source>
        <dbReference type="EMBL" id="RUL85393.1"/>
    </source>
</evidence>
<dbReference type="InterPro" id="IPR005709">
    <property type="entry name" value="Ribosomal_uS4_bac-type"/>
</dbReference>
<dbReference type="GO" id="GO:0015935">
    <property type="term" value="C:small ribosomal subunit"/>
    <property type="evidence" value="ECO:0007669"/>
    <property type="project" value="InterPro"/>
</dbReference>
<organism evidence="10 11">
    <name type="scientific">Tautonia sociabilis</name>
    <dbReference type="NCBI Taxonomy" id="2080755"/>
    <lineage>
        <taxon>Bacteria</taxon>
        <taxon>Pseudomonadati</taxon>
        <taxon>Planctomycetota</taxon>
        <taxon>Planctomycetia</taxon>
        <taxon>Isosphaerales</taxon>
        <taxon>Isosphaeraceae</taxon>
        <taxon>Tautonia</taxon>
    </lineage>
</organism>
<protein>
    <recommendedName>
        <fullName evidence="6 7">Small ribosomal subunit protein uS4</fullName>
    </recommendedName>
</protein>
<sequence>MGRHIGPVCRLCRREGIKLFLKGARCDSPKCAIERRDGPPGQQQYRRGKPSEYSIRLREKQKVKRYYGVFERQFRRYYEMASRRPGNTGDVLMALLERRLDNVVTHLGFAVSRPSARQLIRHGHILVNGRKTDIPSYLVKPGDEIKVKPREESQRLVAGALSMEGMPPVPDWLDRTSTDPAEARVSRLPTIQDVSLPVTPQLIVELLSR</sequence>
<evidence type="ECO:0000256" key="5">
    <source>
        <dbReference type="ARBA" id="ARBA00023274"/>
    </source>
</evidence>
<dbReference type="PANTHER" id="PTHR11831:SF4">
    <property type="entry name" value="SMALL RIBOSOMAL SUBUNIT PROTEIN US4M"/>
    <property type="match status" value="1"/>
</dbReference>
<accession>A0A432MFY3</accession>
<dbReference type="PANTHER" id="PTHR11831">
    <property type="entry name" value="30S 40S RIBOSOMAL PROTEIN"/>
    <property type="match status" value="1"/>
</dbReference>
<evidence type="ECO:0000259" key="9">
    <source>
        <dbReference type="SMART" id="SM01390"/>
    </source>
</evidence>
<dbReference type="RefSeq" id="WP_126726972.1">
    <property type="nucleotide sequence ID" value="NZ_RYZH01000040.1"/>
</dbReference>
<dbReference type="Proteomes" id="UP000280296">
    <property type="component" value="Unassembled WGS sequence"/>
</dbReference>
<dbReference type="SMART" id="SM00363">
    <property type="entry name" value="S4"/>
    <property type="match status" value="1"/>
</dbReference>
<name>A0A432MFY3_9BACT</name>
<evidence type="ECO:0000256" key="4">
    <source>
        <dbReference type="ARBA" id="ARBA00022980"/>
    </source>
</evidence>
<dbReference type="CDD" id="cd00165">
    <property type="entry name" value="S4"/>
    <property type="match status" value="1"/>
</dbReference>
<dbReference type="GO" id="GO:0006412">
    <property type="term" value="P:translation"/>
    <property type="evidence" value="ECO:0007669"/>
    <property type="project" value="UniProtKB-UniRule"/>
</dbReference>
<dbReference type="PROSITE" id="PS50889">
    <property type="entry name" value="S4"/>
    <property type="match status" value="1"/>
</dbReference>
<dbReference type="AlphaFoldDB" id="A0A432MFY3"/>
<dbReference type="NCBIfam" id="NF003717">
    <property type="entry name" value="PRK05327.1"/>
    <property type="match status" value="1"/>
</dbReference>
<evidence type="ECO:0000256" key="7">
    <source>
        <dbReference type="HAMAP-Rule" id="MF_01306"/>
    </source>
</evidence>
<comment type="similarity">
    <text evidence="1 7">Belongs to the universal ribosomal protein uS4 family.</text>
</comment>
<dbReference type="InterPro" id="IPR001912">
    <property type="entry name" value="Ribosomal_uS4_N"/>
</dbReference>
<keyword evidence="11" id="KW-1185">Reference proteome</keyword>
<dbReference type="OrthoDB" id="9803672at2"/>
<comment type="subunit">
    <text evidence="7">Part of the 30S ribosomal subunit. Contacts protein S5. The interaction surface between S4 and S5 is involved in control of translational fidelity.</text>
</comment>
<gene>
    <name evidence="7" type="primary">rpsD</name>
    <name evidence="10" type="ORF">TsocGM_18630</name>
</gene>
<dbReference type="InterPro" id="IPR036986">
    <property type="entry name" value="S4_RNA-bd_sf"/>
</dbReference>
<evidence type="ECO:0000259" key="8">
    <source>
        <dbReference type="SMART" id="SM00363"/>
    </source>
</evidence>
<comment type="function">
    <text evidence="7">One of the primary rRNA binding proteins, it binds directly to 16S rRNA where it nucleates assembly of the body of the 30S subunit.</text>
</comment>
<dbReference type="Pfam" id="PF00163">
    <property type="entry name" value="Ribosomal_S4"/>
    <property type="match status" value="1"/>
</dbReference>
<dbReference type="Gene3D" id="3.10.290.10">
    <property type="entry name" value="RNA-binding S4 domain"/>
    <property type="match status" value="1"/>
</dbReference>
<dbReference type="SMART" id="SM01390">
    <property type="entry name" value="Ribosomal_S4"/>
    <property type="match status" value="1"/>
</dbReference>